<dbReference type="InterPro" id="IPR002661">
    <property type="entry name" value="Ribosome_recyc_fac"/>
</dbReference>
<evidence type="ECO:0000259" key="5">
    <source>
        <dbReference type="Pfam" id="PF01765"/>
    </source>
</evidence>
<keyword evidence="2" id="KW-0648">Protein biosynthesis</keyword>
<dbReference type="GO" id="GO:0005739">
    <property type="term" value="C:mitochondrion"/>
    <property type="evidence" value="ECO:0007669"/>
    <property type="project" value="TreeGrafter"/>
</dbReference>
<sequence length="281" mass="30754">MNALKRVSFYRSLSHAVKVQRRTAEIQRLPDVLSPCALIQPLSHQKLPPHAARSFSTSPALLKKKNKGGSAADDTPARNDRSAKAEATDDPFDLSHLEDDLTKATEKLKTDLSKLRSGGRFNPQVLEVLRVQPEKDVKTTYPLQDLAQIVPRSGREIQILVNDAAHIKPVTTAIQSSNLSLTPQPDPTGQNAQMLIVKIPPPTAESRKATLTEAGKAGETAQGAVRNARGTQQKKFRKMELAKTVRPDDLKKAQSKMEDVVKKAGEELKKIVDGAKRALDA</sequence>
<evidence type="ECO:0000256" key="2">
    <source>
        <dbReference type="ARBA" id="ARBA00022917"/>
    </source>
</evidence>
<feature type="region of interest" description="Disordered" evidence="4">
    <location>
        <begin position="45"/>
        <end position="93"/>
    </location>
</feature>
<evidence type="ECO:0000256" key="4">
    <source>
        <dbReference type="SAM" id="MobiDB-lite"/>
    </source>
</evidence>
<reference evidence="6 7" key="1">
    <citation type="submission" date="2017-05" db="EMBL/GenBank/DDBJ databases">
        <title>Draft genome sequence of Elsinoe australis.</title>
        <authorList>
            <person name="Cheng Q."/>
        </authorList>
    </citation>
    <scope>NUCLEOTIDE SEQUENCE [LARGE SCALE GENOMIC DNA]</scope>
    <source>
        <strain evidence="6 7">NL1</strain>
    </source>
</reference>
<dbReference type="SUPFAM" id="SSF55194">
    <property type="entry name" value="Ribosome recycling factor, RRF"/>
    <property type="match status" value="1"/>
</dbReference>
<comment type="caution">
    <text evidence="6">The sequence shown here is derived from an EMBL/GenBank/DDBJ whole genome shotgun (WGS) entry which is preliminary data.</text>
</comment>
<dbReference type="EMBL" id="NHZQ01000003">
    <property type="protein sequence ID" value="PSK60713.1"/>
    <property type="molecule type" value="Genomic_DNA"/>
</dbReference>
<evidence type="ECO:0000313" key="7">
    <source>
        <dbReference type="Proteomes" id="UP000243723"/>
    </source>
</evidence>
<dbReference type="PANTHER" id="PTHR20982">
    <property type="entry name" value="RIBOSOME RECYCLING FACTOR"/>
    <property type="match status" value="1"/>
</dbReference>
<comment type="similarity">
    <text evidence="1">Belongs to the RRF family.</text>
</comment>
<gene>
    <name evidence="6" type="ORF">B9Z65_863</name>
</gene>
<proteinExistence type="inferred from homology"/>
<dbReference type="GO" id="GO:0006412">
    <property type="term" value="P:translation"/>
    <property type="evidence" value="ECO:0007669"/>
    <property type="project" value="UniProtKB-KW"/>
</dbReference>
<keyword evidence="7" id="KW-1185">Reference proteome</keyword>
<dbReference type="STRING" id="40998.A0A2P8AJR0"/>
<feature type="domain" description="Ribosome recycling factor" evidence="5">
    <location>
        <begin position="108"/>
        <end position="277"/>
    </location>
</feature>
<dbReference type="AlphaFoldDB" id="A0A2P8AJR0"/>
<dbReference type="OrthoDB" id="407355at2759"/>
<dbReference type="PANTHER" id="PTHR20982:SF3">
    <property type="entry name" value="MITOCHONDRIAL RIBOSOME RECYCLING FACTOR PSEUDO 1"/>
    <property type="match status" value="1"/>
</dbReference>
<accession>A0A2P8AJR0</accession>
<feature type="compositionally biased region" description="Basic and acidic residues" evidence="4">
    <location>
        <begin position="75"/>
        <end position="93"/>
    </location>
</feature>
<dbReference type="GO" id="GO:0043023">
    <property type="term" value="F:ribosomal large subunit binding"/>
    <property type="evidence" value="ECO:0007669"/>
    <property type="project" value="TreeGrafter"/>
</dbReference>
<dbReference type="Gene3D" id="3.30.1360.40">
    <property type="match status" value="1"/>
</dbReference>
<dbReference type="InterPro" id="IPR036191">
    <property type="entry name" value="RRF_sf"/>
</dbReference>
<organism evidence="6 7">
    <name type="scientific">Elsinoe australis</name>
    <dbReference type="NCBI Taxonomy" id="40998"/>
    <lineage>
        <taxon>Eukaryota</taxon>
        <taxon>Fungi</taxon>
        <taxon>Dikarya</taxon>
        <taxon>Ascomycota</taxon>
        <taxon>Pezizomycotina</taxon>
        <taxon>Dothideomycetes</taxon>
        <taxon>Dothideomycetidae</taxon>
        <taxon>Myriangiales</taxon>
        <taxon>Elsinoaceae</taxon>
        <taxon>Elsinoe</taxon>
    </lineage>
</organism>
<dbReference type="Proteomes" id="UP000243723">
    <property type="component" value="Unassembled WGS sequence"/>
</dbReference>
<evidence type="ECO:0000256" key="1">
    <source>
        <dbReference type="ARBA" id="ARBA00005912"/>
    </source>
</evidence>
<comment type="function">
    <text evidence="3">Necessary for protein synthesis in mitochondria. Functions as a ribosome recycling factor in mitochondria.</text>
</comment>
<name>A0A2P8AJR0_9PEZI</name>
<evidence type="ECO:0000313" key="6">
    <source>
        <dbReference type="EMBL" id="PSK60713.1"/>
    </source>
</evidence>
<dbReference type="InterPro" id="IPR023584">
    <property type="entry name" value="Ribosome_recyc_fac_dom"/>
</dbReference>
<evidence type="ECO:0000256" key="3">
    <source>
        <dbReference type="ARBA" id="ARBA00024909"/>
    </source>
</evidence>
<protein>
    <recommendedName>
        <fullName evidence="5">Ribosome recycling factor domain-containing protein</fullName>
    </recommendedName>
</protein>
<dbReference type="Gene3D" id="1.10.132.20">
    <property type="entry name" value="Ribosome-recycling factor"/>
    <property type="match status" value="1"/>
</dbReference>
<dbReference type="Pfam" id="PF01765">
    <property type="entry name" value="RRF"/>
    <property type="match status" value="1"/>
</dbReference>